<accession>A0AA85JPF1</accession>
<evidence type="ECO:0000256" key="2">
    <source>
        <dbReference type="SAM" id="Phobius"/>
    </source>
</evidence>
<dbReference type="Proteomes" id="UP000050795">
    <property type="component" value="Unassembled WGS sequence"/>
</dbReference>
<sequence>MDDPHVSTSDDSEITLDNAKQPNWLMRNENKHNTSVIQLPERQNHIRKRLPGENYSASQTNTPLLYNSSNAYTYHKDENNVDKQKLNPLNTTLLPSSTSRSQSPMDTTNILPKSKWKSTSSFYFNPSGRIVYSWCGVISVVFMYHLWVIMYRFAFNEINQQTVIFWLTLDYFADLLYLIDMTISIRTGFLEDGVCNSME</sequence>
<reference evidence="3" key="1">
    <citation type="submission" date="2022-06" db="EMBL/GenBank/DDBJ databases">
        <authorList>
            <person name="Berger JAMES D."/>
            <person name="Berger JAMES D."/>
        </authorList>
    </citation>
    <scope>NUCLEOTIDE SEQUENCE [LARGE SCALE GENOMIC DNA]</scope>
</reference>
<keyword evidence="2" id="KW-0472">Membrane</keyword>
<feature type="region of interest" description="Disordered" evidence="1">
    <location>
        <begin position="1"/>
        <end position="21"/>
    </location>
</feature>
<keyword evidence="3" id="KW-1185">Reference proteome</keyword>
<dbReference type="PANTHER" id="PTHR45638:SF4">
    <property type="entry name" value="CYCLIC NUCLEOTIDE-BINDING DOMAIN-CONTAINING PROTEIN"/>
    <property type="match status" value="1"/>
</dbReference>
<evidence type="ECO:0000313" key="3">
    <source>
        <dbReference type="Proteomes" id="UP000050795"/>
    </source>
</evidence>
<evidence type="ECO:0008006" key="5">
    <source>
        <dbReference type="Google" id="ProtNLM"/>
    </source>
</evidence>
<dbReference type="GO" id="GO:0017071">
    <property type="term" value="C:intracellular cyclic nucleotide activated cation channel complex"/>
    <property type="evidence" value="ECO:0007669"/>
    <property type="project" value="TreeGrafter"/>
</dbReference>
<dbReference type="GO" id="GO:0005886">
    <property type="term" value="C:plasma membrane"/>
    <property type="evidence" value="ECO:0007669"/>
    <property type="project" value="TreeGrafter"/>
</dbReference>
<organism evidence="3 4">
    <name type="scientific">Trichobilharzia regenti</name>
    <name type="common">Nasal bird schistosome</name>
    <dbReference type="NCBI Taxonomy" id="157069"/>
    <lineage>
        <taxon>Eukaryota</taxon>
        <taxon>Metazoa</taxon>
        <taxon>Spiralia</taxon>
        <taxon>Lophotrochozoa</taxon>
        <taxon>Platyhelminthes</taxon>
        <taxon>Trematoda</taxon>
        <taxon>Digenea</taxon>
        <taxon>Strigeidida</taxon>
        <taxon>Schistosomatoidea</taxon>
        <taxon>Schistosomatidae</taxon>
        <taxon>Trichobilharzia</taxon>
    </lineage>
</organism>
<name>A0AA85JPF1_TRIRE</name>
<feature type="transmembrane region" description="Helical" evidence="2">
    <location>
        <begin position="163"/>
        <end position="179"/>
    </location>
</feature>
<dbReference type="GO" id="GO:0005223">
    <property type="term" value="F:intracellularly cGMP-activated cation channel activity"/>
    <property type="evidence" value="ECO:0007669"/>
    <property type="project" value="TreeGrafter"/>
</dbReference>
<dbReference type="AlphaFoldDB" id="A0AA85JPF1"/>
<keyword evidence="2" id="KW-0812">Transmembrane</keyword>
<dbReference type="GO" id="GO:0005222">
    <property type="term" value="F:intracellularly cAMP-activated cation channel activity"/>
    <property type="evidence" value="ECO:0007669"/>
    <property type="project" value="TreeGrafter"/>
</dbReference>
<feature type="transmembrane region" description="Helical" evidence="2">
    <location>
        <begin position="130"/>
        <end position="151"/>
    </location>
</feature>
<reference evidence="4" key="2">
    <citation type="submission" date="2023-11" db="UniProtKB">
        <authorList>
            <consortium name="WormBaseParasite"/>
        </authorList>
    </citation>
    <scope>IDENTIFICATION</scope>
</reference>
<evidence type="ECO:0000313" key="4">
    <source>
        <dbReference type="WBParaSite" id="TREG1_38600.1"/>
    </source>
</evidence>
<dbReference type="GO" id="GO:0044877">
    <property type="term" value="F:protein-containing complex binding"/>
    <property type="evidence" value="ECO:0007669"/>
    <property type="project" value="TreeGrafter"/>
</dbReference>
<proteinExistence type="predicted"/>
<dbReference type="InterPro" id="IPR050866">
    <property type="entry name" value="CNG_cation_channel"/>
</dbReference>
<dbReference type="PANTHER" id="PTHR45638">
    <property type="entry name" value="CYCLIC NUCLEOTIDE-GATED CATION CHANNEL SUBUNIT A"/>
    <property type="match status" value="1"/>
</dbReference>
<evidence type="ECO:0000256" key="1">
    <source>
        <dbReference type="SAM" id="MobiDB-lite"/>
    </source>
</evidence>
<dbReference type="GO" id="GO:0030553">
    <property type="term" value="F:cGMP binding"/>
    <property type="evidence" value="ECO:0007669"/>
    <property type="project" value="TreeGrafter"/>
</dbReference>
<keyword evidence="2" id="KW-1133">Transmembrane helix</keyword>
<protein>
    <recommendedName>
        <fullName evidence="5">Ion_trans domain-containing protein</fullName>
    </recommendedName>
</protein>
<dbReference type="WBParaSite" id="TREG1_38600.1">
    <property type="protein sequence ID" value="TREG1_38600.1"/>
    <property type="gene ID" value="TREG1_38600"/>
</dbReference>